<evidence type="ECO:0000256" key="2">
    <source>
        <dbReference type="ARBA" id="ARBA00022857"/>
    </source>
</evidence>
<dbReference type="PANTHER" id="PTHR43349:SF35">
    <property type="entry name" value="PHENYLCOUMARAN BENZYLIC ETHER REDUCTASE 1"/>
    <property type="match status" value="1"/>
</dbReference>
<dbReference type="InterPro" id="IPR050608">
    <property type="entry name" value="NmrA-type/Isoflavone_red_sf"/>
</dbReference>
<dbReference type="InterPro" id="IPR045312">
    <property type="entry name" value="PCBER-like"/>
</dbReference>
<dbReference type="Proteomes" id="UP000734854">
    <property type="component" value="Unassembled WGS sequence"/>
</dbReference>
<comment type="caution">
    <text evidence="5">The sequence shown here is derived from an EMBL/GenBank/DDBJ whole genome shotgun (WGS) entry which is preliminary data.</text>
</comment>
<sequence>MATKSKILVIGGTGYIGQRIVAASARAGHPTFTLVRSTADQSPARAKLLNDFQAAGVALLPGDLHDHESLVRAIKQVDVVFSTVGFLQLKDQLKIIDAIKDAGQHIKRFFPSEYGNDVDRVNVVEPGKLVFEIKAQIRRATESAGIPYTYVSSNLCAGHFLTTLAQPGATGPPKDKVVVTLGDGNTKAIFLDEEDIGAYTIRAVDDPRTLNKILFMRPVANILTHNELVSLWEKKFGKTFERVYLSEEEVLKQIQEGPPQLSTMLGIFYSVFINGDETNFDIDPLSGVEATKLYPDVKYTTADEYLNRLL</sequence>
<protein>
    <recommendedName>
        <fullName evidence="4">NmrA-like domain-containing protein</fullName>
    </recommendedName>
</protein>
<feature type="domain" description="NmrA-like" evidence="4">
    <location>
        <begin position="3"/>
        <end position="306"/>
    </location>
</feature>
<evidence type="ECO:0000259" key="4">
    <source>
        <dbReference type="Pfam" id="PF05368"/>
    </source>
</evidence>
<reference evidence="5 6" key="1">
    <citation type="submission" date="2020-08" db="EMBL/GenBank/DDBJ databases">
        <title>Plant Genome Project.</title>
        <authorList>
            <person name="Zhang R.-G."/>
        </authorList>
    </citation>
    <scope>NUCLEOTIDE SEQUENCE [LARGE SCALE GENOMIC DNA]</scope>
    <source>
        <tissue evidence="5">Rhizome</tissue>
    </source>
</reference>
<comment type="similarity">
    <text evidence="1">Belongs to the NmrA-type oxidoreductase family. Isoflavone reductase subfamily.</text>
</comment>
<evidence type="ECO:0000256" key="3">
    <source>
        <dbReference type="ARBA" id="ARBA00023002"/>
    </source>
</evidence>
<dbReference type="InterPro" id="IPR008030">
    <property type="entry name" value="NmrA-like"/>
</dbReference>
<keyword evidence="6" id="KW-1185">Reference proteome</keyword>
<evidence type="ECO:0000256" key="1">
    <source>
        <dbReference type="ARBA" id="ARBA00005725"/>
    </source>
</evidence>
<name>A0A8J5HPK9_ZINOF</name>
<dbReference type="CDD" id="cd05259">
    <property type="entry name" value="PCBER_SDR_a"/>
    <property type="match status" value="1"/>
</dbReference>
<gene>
    <name evidence="5" type="ORF">ZIOFF_012193</name>
</gene>
<proteinExistence type="inferred from homology"/>
<dbReference type="EMBL" id="JACMSC010000003">
    <property type="protein sequence ID" value="KAG6529976.1"/>
    <property type="molecule type" value="Genomic_DNA"/>
</dbReference>
<evidence type="ECO:0000313" key="6">
    <source>
        <dbReference type="Proteomes" id="UP000734854"/>
    </source>
</evidence>
<keyword evidence="2" id="KW-0521">NADP</keyword>
<organism evidence="5 6">
    <name type="scientific">Zingiber officinale</name>
    <name type="common">Ginger</name>
    <name type="synonym">Amomum zingiber</name>
    <dbReference type="NCBI Taxonomy" id="94328"/>
    <lineage>
        <taxon>Eukaryota</taxon>
        <taxon>Viridiplantae</taxon>
        <taxon>Streptophyta</taxon>
        <taxon>Embryophyta</taxon>
        <taxon>Tracheophyta</taxon>
        <taxon>Spermatophyta</taxon>
        <taxon>Magnoliopsida</taxon>
        <taxon>Liliopsida</taxon>
        <taxon>Zingiberales</taxon>
        <taxon>Zingiberaceae</taxon>
        <taxon>Zingiber</taxon>
    </lineage>
</organism>
<dbReference type="OrthoDB" id="419598at2759"/>
<dbReference type="AlphaFoldDB" id="A0A8J5HPK9"/>
<dbReference type="PANTHER" id="PTHR43349">
    <property type="entry name" value="PINORESINOL REDUCTASE-RELATED"/>
    <property type="match status" value="1"/>
</dbReference>
<keyword evidence="3" id="KW-0560">Oxidoreductase</keyword>
<dbReference type="Pfam" id="PF05368">
    <property type="entry name" value="NmrA"/>
    <property type="match status" value="1"/>
</dbReference>
<accession>A0A8J5HPK9</accession>
<dbReference type="GO" id="GO:0016491">
    <property type="term" value="F:oxidoreductase activity"/>
    <property type="evidence" value="ECO:0007669"/>
    <property type="project" value="UniProtKB-KW"/>
</dbReference>
<evidence type="ECO:0000313" key="5">
    <source>
        <dbReference type="EMBL" id="KAG6529976.1"/>
    </source>
</evidence>